<dbReference type="PANTHER" id="PTHR47893:SF1">
    <property type="entry name" value="REGULATORY PROTEIN PCHR"/>
    <property type="match status" value="1"/>
</dbReference>
<dbReference type="SMART" id="SM00342">
    <property type="entry name" value="HTH_ARAC"/>
    <property type="match status" value="1"/>
</dbReference>
<name>A0A366H3R5_9BACT</name>
<dbReference type="PROSITE" id="PS01124">
    <property type="entry name" value="HTH_ARAC_FAMILY_2"/>
    <property type="match status" value="1"/>
</dbReference>
<evidence type="ECO:0000259" key="4">
    <source>
        <dbReference type="PROSITE" id="PS01124"/>
    </source>
</evidence>
<gene>
    <name evidence="5" type="ORF">DES53_11659</name>
</gene>
<keyword evidence="6" id="KW-1185">Reference proteome</keyword>
<dbReference type="Gene3D" id="1.10.10.60">
    <property type="entry name" value="Homeodomain-like"/>
    <property type="match status" value="2"/>
</dbReference>
<dbReference type="SUPFAM" id="SSF46689">
    <property type="entry name" value="Homeodomain-like"/>
    <property type="match status" value="2"/>
</dbReference>
<dbReference type="GO" id="GO:0043565">
    <property type="term" value="F:sequence-specific DNA binding"/>
    <property type="evidence" value="ECO:0007669"/>
    <property type="project" value="InterPro"/>
</dbReference>
<evidence type="ECO:0000313" key="6">
    <source>
        <dbReference type="Proteomes" id="UP000253426"/>
    </source>
</evidence>
<keyword evidence="1" id="KW-0805">Transcription regulation</keyword>
<feature type="domain" description="HTH araC/xylS-type" evidence="4">
    <location>
        <begin position="10"/>
        <end position="108"/>
    </location>
</feature>
<dbReference type="InterPro" id="IPR053142">
    <property type="entry name" value="PchR_regulatory_protein"/>
</dbReference>
<evidence type="ECO:0000256" key="1">
    <source>
        <dbReference type="ARBA" id="ARBA00023015"/>
    </source>
</evidence>
<evidence type="ECO:0000256" key="3">
    <source>
        <dbReference type="ARBA" id="ARBA00023163"/>
    </source>
</evidence>
<dbReference type="InterPro" id="IPR018060">
    <property type="entry name" value="HTH_AraC"/>
</dbReference>
<reference evidence="5 6" key="1">
    <citation type="submission" date="2018-06" db="EMBL/GenBank/DDBJ databases">
        <title>Genomic Encyclopedia of Type Strains, Phase IV (KMG-IV): sequencing the most valuable type-strain genomes for metagenomic binning, comparative biology and taxonomic classification.</title>
        <authorList>
            <person name="Goeker M."/>
        </authorList>
    </citation>
    <scope>NUCLEOTIDE SEQUENCE [LARGE SCALE GENOMIC DNA]</scope>
    <source>
        <strain evidence="5 6">DSM 25532</strain>
    </source>
</reference>
<protein>
    <submittedName>
        <fullName evidence="5">AraC-like DNA-binding protein</fullName>
    </submittedName>
</protein>
<dbReference type="Pfam" id="PF12833">
    <property type="entry name" value="HTH_18"/>
    <property type="match status" value="1"/>
</dbReference>
<dbReference type="AlphaFoldDB" id="A0A366H3R5"/>
<dbReference type="EMBL" id="QNRR01000016">
    <property type="protein sequence ID" value="RBP36620.1"/>
    <property type="molecule type" value="Genomic_DNA"/>
</dbReference>
<proteinExistence type="predicted"/>
<dbReference type="PANTHER" id="PTHR47893">
    <property type="entry name" value="REGULATORY PROTEIN PCHR"/>
    <property type="match status" value="1"/>
</dbReference>
<evidence type="ECO:0000313" key="5">
    <source>
        <dbReference type="EMBL" id="RBP36620.1"/>
    </source>
</evidence>
<keyword evidence="3" id="KW-0804">Transcription</keyword>
<dbReference type="InterPro" id="IPR009057">
    <property type="entry name" value="Homeodomain-like_sf"/>
</dbReference>
<comment type="caution">
    <text evidence="5">The sequence shown here is derived from an EMBL/GenBank/DDBJ whole genome shotgun (WGS) entry which is preliminary data.</text>
</comment>
<dbReference type="InterPro" id="IPR020449">
    <property type="entry name" value="Tscrpt_reg_AraC-type_HTH"/>
</dbReference>
<dbReference type="Proteomes" id="UP000253426">
    <property type="component" value="Unassembled WGS sequence"/>
</dbReference>
<keyword evidence="2 5" id="KW-0238">DNA-binding</keyword>
<dbReference type="PRINTS" id="PR00032">
    <property type="entry name" value="HTHARAC"/>
</dbReference>
<dbReference type="RefSeq" id="WP_170157510.1">
    <property type="nucleotide sequence ID" value="NZ_QNRR01000016.1"/>
</dbReference>
<sequence>MQALLINSAQEVARMLDADHLKVPSLEELAKTVGVSPFQLSRSFHQHHGVTIPGYVRRLRMNRAAELLSSTNLSVTEIALEVGYQSLSAFVRGFQREQGRVPTRYRAEMRAKA</sequence>
<evidence type="ECO:0000256" key="2">
    <source>
        <dbReference type="ARBA" id="ARBA00023125"/>
    </source>
</evidence>
<organism evidence="5 6">
    <name type="scientific">Roseimicrobium gellanilyticum</name>
    <dbReference type="NCBI Taxonomy" id="748857"/>
    <lineage>
        <taxon>Bacteria</taxon>
        <taxon>Pseudomonadati</taxon>
        <taxon>Verrucomicrobiota</taxon>
        <taxon>Verrucomicrobiia</taxon>
        <taxon>Verrucomicrobiales</taxon>
        <taxon>Verrucomicrobiaceae</taxon>
        <taxon>Roseimicrobium</taxon>
    </lineage>
</organism>
<accession>A0A366H3R5</accession>
<dbReference type="GO" id="GO:0003700">
    <property type="term" value="F:DNA-binding transcription factor activity"/>
    <property type="evidence" value="ECO:0007669"/>
    <property type="project" value="InterPro"/>
</dbReference>